<dbReference type="EMBL" id="BGPR01008744">
    <property type="protein sequence ID" value="GBN35760.1"/>
    <property type="molecule type" value="Genomic_DNA"/>
</dbReference>
<dbReference type="GO" id="GO:0070182">
    <property type="term" value="F:DNA polymerase binding"/>
    <property type="evidence" value="ECO:0007669"/>
    <property type="project" value="TreeGrafter"/>
</dbReference>
<organism evidence="8 9">
    <name type="scientific">Araneus ventricosus</name>
    <name type="common">Orbweaver spider</name>
    <name type="synonym">Epeira ventricosa</name>
    <dbReference type="NCBI Taxonomy" id="182803"/>
    <lineage>
        <taxon>Eukaryota</taxon>
        <taxon>Metazoa</taxon>
        <taxon>Ecdysozoa</taxon>
        <taxon>Arthropoda</taxon>
        <taxon>Chelicerata</taxon>
        <taxon>Arachnida</taxon>
        <taxon>Araneae</taxon>
        <taxon>Araneomorphae</taxon>
        <taxon>Entelegynae</taxon>
        <taxon>Araneoidea</taxon>
        <taxon>Araneidae</taxon>
        <taxon>Araneus</taxon>
    </lineage>
</organism>
<feature type="region of interest" description="Disordered" evidence="1">
    <location>
        <begin position="1366"/>
        <end position="1419"/>
    </location>
</feature>
<feature type="compositionally biased region" description="Acidic residues" evidence="1">
    <location>
        <begin position="1377"/>
        <end position="1387"/>
    </location>
</feature>
<evidence type="ECO:0000259" key="2">
    <source>
        <dbReference type="Pfam" id="PF14675"/>
    </source>
</evidence>
<evidence type="ECO:0000259" key="5">
    <source>
        <dbReference type="Pfam" id="PF14678"/>
    </source>
</evidence>
<proteinExistence type="predicted"/>
<dbReference type="InterPro" id="IPR029312">
    <property type="entry name" value="FANCI_HD2"/>
</dbReference>
<dbReference type="GO" id="GO:0006281">
    <property type="term" value="P:DNA repair"/>
    <property type="evidence" value="ECO:0007669"/>
    <property type="project" value="InterPro"/>
</dbReference>
<dbReference type="Pfam" id="PF14678">
    <property type="entry name" value="FANCI_S4"/>
    <property type="match status" value="1"/>
</dbReference>
<reference evidence="8 9" key="1">
    <citation type="journal article" date="2019" name="Sci. Rep.">
        <title>Orb-weaving spider Araneus ventricosus genome elucidates the spidroin gene catalogue.</title>
        <authorList>
            <person name="Kono N."/>
            <person name="Nakamura H."/>
            <person name="Ohtoshi R."/>
            <person name="Moran D.A.P."/>
            <person name="Shinohara A."/>
            <person name="Yoshida Y."/>
            <person name="Fujiwara M."/>
            <person name="Mori M."/>
            <person name="Tomita M."/>
            <person name="Arakawa K."/>
        </authorList>
    </citation>
    <scope>NUCLEOTIDE SEQUENCE [LARGE SCALE GENOMIC DNA]</scope>
</reference>
<evidence type="ECO:0000259" key="4">
    <source>
        <dbReference type="Pfam" id="PF14677"/>
    </source>
</evidence>
<name>A0A4Y2NAT8_ARAVE</name>
<feature type="domain" description="FANCI helical" evidence="7">
    <location>
        <begin position="591"/>
        <end position="807"/>
    </location>
</feature>
<feature type="compositionally biased region" description="Acidic residues" evidence="1">
    <location>
        <begin position="1326"/>
        <end position="1338"/>
    </location>
</feature>
<dbReference type="InterPro" id="IPR029308">
    <property type="entry name" value="FANCI_S1"/>
</dbReference>
<dbReference type="PANTHER" id="PTHR21818">
    <property type="entry name" value="BC025462 PROTEIN"/>
    <property type="match status" value="1"/>
</dbReference>
<dbReference type="InterPro" id="IPR029314">
    <property type="entry name" value="FANCI_S4"/>
</dbReference>
<feature type="domain" description="FANCI solenoid 1" evidence="2">
    <location>
        <begin position="104"/>
        <end position="313"/>
    </location>
</feature>
<evidence type="ECO:0000256" key="1">
    <source>
        <dbReference type="SAM" id="MobiDB-lite"/>
    </source>
</evidence>
<evidence type="ECO:0000313" key="9">
    <source>
        <dbReference type="Proteomes" id="UP000499080"/>
    </source>
</evidence>
<dbReference type="OrthoDB" id="6422525at2759"/>
<accession>A0A4Y2NAT8</accession>
<dbReference type="InterPro" id="IPR029313">
    <property type="entry name" value="FANCI_S3"/>
</dbReference>
<dbReference type="Pfam" id="PF14676">
    <property type="entry name" value="FANCI_S2"/>
    <property type="match status" value="1"/>
</dbReference>
<dbReference type="InterPro" id="IPR029315">
    <property type="entry name" value="FANCI_S2"/>
</dbReference>
<feature type="domain" description="FANCI solenoid 2" evidence="3">
    <location>
        <begin position="413"/>
        <end position="568"/>
    </location>
</feature>
<evidence type="ECO:0000259" key="7">
    <source>
        <dbReference type="Pfam" id="PF14680"/>
    </source>
</evidence>
<feature type="region of interest" description="Disordered" evidence="1">
    <location>
        <begin position="1302"/>
        <end position="1353"/>
    </location>
</feature>
<dbReference type="InterPro" id="IPR026171">
    <property type="entry name" value="FANCI"/>
</dbReference>
<feature type="non-terminal residue" evidence="8">
    <location>
        <position position="1"/>
    </location>
</feature>
<evidence type="ECO:0000259" key="3">
    <source>
        <dbReference type="Pfam" id="PF14676"/>
    </source>
</evidence>
<evidence type="ECO:0000313" key="8">
    <source>
        <dbReference type="EMBL" id="GBN35760.1"/>
    </source>
</evidence>
<dbReference type="SUPFAM" id="SSF48371">
    <property type="entry name" value="ARM repeat"/>
    <property type="match status" value="1"/>
</dbReference>
<dbReference type="InterPro" id="IPR016024">
    <property type="entry name" value="ARM-type_fold"/>
</dbReference>
<protein>
    <submittedName>
        <fullName evidence="8">Fanconi anemia group I</fullName>
    </submittedName>
</protein>
<dbReference type="Pfam" id="PF14680">
    <property type="entry name" value="FANCI_HD2"/>
    <property type="match status" value="1"/>
</dbReference>
<dbReference type="InterPro" id="IPR029310">
    <property type="entry name" value="FANCI_HD1"/>
</dbReference>
<evidence type="ECO:0000259" key="6">
    <source>
        <dbReference type="Pfam" id="PF14679"/>
    </source>
</evidence>
<dbReference type="Pfam" id="PF14675">
    <property type="entry name" value="FANCI_S1"/>
    <property type="match status" value="1"/>
</dbReference>
<dbReference type="PANTHER" id="PTHR21818:SF0">
    <property type="entry name" value="FANCONI ANEMIA GROUP I PROTEIN"/>
    <property type="match status" value="1"/>
</dbReference>
<feature type="domain" description="FANCI solenoid 4" evidence="5">
    <location>
        <begin position="1056"/>
        <end position="1299"/>
    </location>
</feature>
<dbReference type="Proteomes" id="UP000499080">
    <property type="component" value="Unassembled WGS sequence"/>
</dbReference>
<feature type="compositionally biased region" description="Basic residues" evidence="1">
    <location>
        <begin position="1403"/>
        <end position="1419"/>
    </location>
</feature>
<dbReference type="Pfam" id="PF14679">
    <property type="entry name" value="FANCI_HD1"/>
    <property type="match status" value="1"/>
</dbReference>
<feature type="domain" description="FANCI helical" evidence="6">
    <location>
        <begin position="321"/>
        <end position="403"/>
    </location>
</feature>
<feature type="compositionally biased region" description="Polar residues" evidence="1">
    <location>
        <begin position="1303"/>
        <end position="1325"/>
    </location>
</feature>
<dbReference type="Pfam" id="PF14677">
    <property type="entry name" value="FANCI_S3"/>
    <property type="match status" value="1"/>
</dbReference>
<comment type="caution">
    <text evidence="8">The sequence shown here is derived from an EMBL/GenBank/DDBJ whole genome shotgun (WGS) entry which is preliminary data.</text>
</comment>
<keyword evidence="9" id="KW-1185">Reference proteome</keyword>
<sequence length="1419" mass="160401">KEGELFDGTRIAMRIYLNTTAKKVYTVESQLSDVNGDCRCRISLKIDSGSMDLAQVLESVPLQELLQTIQNKAKSGSKDVSAYIRAIFQGSMDGSDESEKRFTETFKSSLCILQIPDLSVSLTSEIVNILLLKVEMFHTSSLMKVAEFFVDHAKKASSFGNKLLEIFSKVLSCLSHRDSIVYKGEEKSGADLKKDIIMSVISDDVNISCIVEIISVLKDIDLTEDEIKLIIDNLLKYLPSVDLIELPSYIYQLLLLSSKGQRQKILLGIISYFIKQDGEFQQQGDDDSETLIGNGNEITYRQTEGTVILMLSVSCRHDQTIGKEFTVLMKKVQHKAEVVFLPFPFAASLSLSQIQSNRDDIFDTLKKSLTVTYQLKTKKDTSLWMREMIPLNPSVLELVKDAIRCSKYGWDHVCQGLVKFGFSIIDAFGPRSIGGNVVKSTSEEGCLLGSHILRDTFKNHRVVRSDILEQILNQIVTKSQKPVKHYIDILSQIVQSDPLFLLDVLPRIVEILDYIHFIPHANAVDILQALAPLLRISMPLKDTLMLVLRKALFHRDIDARKVAVSGYLMILKKLSFIGKVSLSQSQTSVSSQASSASLISTQVKADVYVSAGNLSSKTMCLEIMGLLKRVLMQQGTVRQLLYEGLYDVTLQNKSLRDIILELLLGQFEKFYDSDSDSDTPLRFDLCFQELKGNIVMEEPLAHLITCIHLILLESEEVVDDDEYDLSAQKILEDFLQKLMNKMSEIDIVNLQLTNKELDDAPTNTLQSSLVLNVYESLMEYCLLQNKDFDSENCELLMKLYRKYKEILDSLNDKKQKKPVKGKTNITSSMHVTLKFFSRYMHGLFLDGTFKRQEGLNLFRNYSAFVIHIVKSSNQKIVKLSENGIHDGFSKVMADSFNHILTLGQVYFKTYLEGIGSDFSSLDWERISAFFADGLAALFVYISTYHRKNASKFVIKICGNESATITQAIQIVLKSIQKSVMKLLSDTENDVNLKEIVPLLSVIKTLYDMFPCDFSEDVYKWLKQLCSQQVFQNASVSKSFMSLCLTLAHQYANVLTFLKEIAFDLHFHLDDIDPDERVRGSAKYNIITPEIARVLMPYLISNLDQLLDETEYVLNYMKANAVLPSEFLQSSNSSDTSIQNMEQGVSACLADMVLVFHEIVQTSIPPDNTSSNIFKTVAKFYRILCALTKYYLLRHTKSKTAVLHSNFEKLVKLTHTKLTSYVYGFITYVQMMSEEGDRKKKMKSQVAAAKAMREIRTVPPLVFAIETFEKNLILLSKKYKRNLVNHMKLSTARDFRINAAVITQPEQSQETEANSEVASVNGTANDENSDHDEIVDEDSLSDRPDNEVLNKSVQKTSIANSSIYNSTVSNSSVRDEPVIENEAMETDCVEQPAQNVLKENKPLSVKRKRLGVRGNTKKAK</sequence>
<feature type="domain" description="FANCI solenoid 3" evidence="4">
    <location>
        <begin position="833"/>
        <end position="1042"/>
    </location>
</feature>
<gene>
    <name evidence="8" type="primary">Fanci_4</name>
    <name evidence="8" type="ORF">AVEN_6902_1</name>
</gene>